<accession>A0A0D2RNZ3</accession>
<sequence>SLSLFGYCIEFPTPRTNSWRESFDCCSWEGVTCDKVIGHVVFWFHFILLEFENHDFNMLSGNLTSLRDLHHDSVNMSSVTPMSLLNLSSYLNSLSPTFCGISGEIPGEVFLLPPLNFGITDSFPVSNWSSPLNSLVLGNYGFKGSLPGSLANFTLLTSLDISRNLNKLTTLQFDACNFSEDPLQDHTSGLQISGGLPFWLFTLPSLYFFELENLSYLDLSSNNLSGTVESNMLAKLEKLGYLELSNNRFLSLSGSDSDINYTIPMLTSFFFSSCNARKFLNFLRTAESLYNFYLSNNKIEGAISQCKTKGWENLNNLDLSYNFLTSLRPLLVPPPLVHVLDLSRNSLGKTIPECLRNLNRFLMFLQLHMNNFHGLVTGRLVQKFQREMEMMQLLSIFTAMDFSENLFYGHIPKELGALCSFQVLNLSHNHFNGPIPPYYSRIYQN</sequence>
<evidence type="ECO:0000256" key="5">
    <source>
        <dbReference type="ARBA" id="ARBA00022737"/>
    </source>
</evidence>
<reference evidence="11 12" key="1">
    <citation type="journal article" date="2012" name="Nature">
        <title>Repeated polyploidization of Gossypium genomes and the evolution of spinnable cotton fibres.</title>
        <authorList>
            <person name="Paterson A.H."/>
            <person name="Wendel J.F."/>
            <person name="Gundlach H."/>
            <person name="Guo H."/>
            <person name="Jenkins J."/>
            <person name="Jin D."/>
            <person name="Llewellyn D."/>
            <person name="Showmaker K.C."/>
            <person name="Shu S."/>
            <person name="Udall J."/>
            <person name="Yoo M.J."/>
            <person name="Byers R."/>
            <person name="Chen W."/>
            <person name="Doron-Faigenboim A."/>
            <person name="Duke M.V."/>
            <person name="Gong L."/>
            <person name="Grimwood J."/>
            <person name="Grover C."/>
            <person name="Grupp K."/>
            <person name="Hu G."/>
            <person name="Lee T.H."/>
            <person name="Li J."/>
            <person name="Lin L."/>
            <person name="Liu T."/>
            <person name="Marler B.S."/>
            <person name="Page J.T."/>
            <person name="Roberts A.W."/>
            <person name="Romanel E."/>
            <person name="Sanders W.S."/>
            <person name="Szadkowski E."/>
            <person name="Tan X."/>
            <person name="Tang H."/>
            <person name="Xu C."/>
            <person name="Wang J."/>
            <person name="Wang Z."/>
            <person name="Zhang D."/>
            <person name="Zhang L."/>
            <person name="Ashrafi H."/>
            <person name="Bedon F."/>
            <person name="Bowers J.E."/>
            <person name="Brubaker C.L."/>
            <person name="Chee P.W."/>
            <person name="Das S."/>
            <person name="Gingle A.R."/>
            <person name="Haigler C.H."/>
            <person name="Harker D."/>
            <person name="Hoffmann L.V."/>
            <person name="Hovav R."/>
            <person name="Jones D.C."/>
            <person name="Lemke C."/>
            <person name="Mansoor S."/>
            <person name="ur Rahman M."/>
            <person name="Rainville L.N."/>
            <person name="Rambani A."/>
            <person name="Reddy U.K."/>
            <person name="Rong J.K."/>
            <person name="Saranga Y."/>
            <person name="Scheffler B.E."/>
            <person name="Scheffler J.A."/>
            <person name="Stelly D.M."/>
            <person name="Triplett B.A."/>
            <person name="Van Deynze A."/>
            <person name="Vaslin M.F."/>
            <person name="Waghmare V.N."/>
            <person name="Walford S.A."/>
            <person name="Wright R.J."/>
            <person name="Zaki E.A."/>
            <person name="Zhang T."/>
            <person name="Dennis E.S."/>
            <person name="Mayer K.F."/>
            <person name="Peterson D.G."/>
            <person name="Rokhsar D.S."/>
            <person name="Wang X."/>
            <person name="Schmutz J."/>
        </authorList>
    </citation>
    <scope>NUCLEOTIDE SEQUENCE [LARGE SCALE GENOMIC DNA]</scope>
</reference>
<keyword evidence="3" id="KW-0812">Transmembrane</keyword>
<dbReference type="Pfam" id="PF13855">
    <property type="entry name" value="LRR_8"/>
    <property type="match status" value="1"/>
</dbReference>
<keyword evidence="2" id="KW-0433">Leucine-rich repeat</keyword>
<evidence type="ECO:0000256" key="1">
    <source>
        <dbReference type="ARBA" id="ARBA00004479"/>
    </source>
</evidence>
<dbReference type="AlphaFoldDB" id="A0A0D2RNZ3"/>
<dbReference type="Pfam" id="PF08263">
    <property type="entry name" value="LRRNT_2"/>
    <property type="match status" value="1"/>
</dbReference>
<dbReference type="GO" id="GO:0016020">
    <property type="term" value="C:membrane"/>
    <property type="evidence" value="ECO:0007669"/>
    <property type="project" value="UniProtKB-SubCell"/>
</dbReference>
<keyword evidence="9" id="KW-0325">Glycoprotein</keyword>
<dbReference type="InterPro" id="IPR013210">
    <property type="entry name" value="LRR_N_plant-typ"/>
</dbReference>
<dbReference type="PANTHER" id="PTHR48061">
    <property type="entry name" value="LEUCINE-RICH REPEAT RECEPTOR PROTEIN KINASE EMS1-LIKE-RELATED"/>
    <property type="match status" value="1"/>
</dbReference>
<comment type="subcellular location">
    <subcellularLocation>
        <location evidence="1">Membrane</location>
        <topology evidence="1">Single-pass type I membrane protein</topology>
    </subcellularLocation>
</comment>
<feature type="domain" description="Leucine-rich repeat-containing N-terminal plant-type" evidence="10">
    <location>
        <begin position="12"/>
        <end position="34"/>
    </location>
</feature>
<evidence type="ECO:0000256" key="7">
    <source>
        <dbReference type="ARBA" id="ARBA00023136"/>
    </source>
</evidence>
<evidence type="ECO:0000259" key="10">
    <source>
        <dbReference type="Pfam" id="PF08263"/>
    </source>
</evidence>
<keyword evidence="7" id="KW-0472">Membrane</keyword>
<evidence type="ECO:0000256" key="9">
    <source>
        <dbReference type="ARBA" id="ARBA00023180"/>
    </source>
</evidence>
<name>A0A0D2RNZ3_GOSRA</name>
<keyword evidence="5" id="KW-0677">Repeat</keyword>
<dbReference type="Pfam" id="PF00560">
    <property type="entry name" value="LRR_1"/>
    <property type="match status" value="2"/>
</dbReference>
<dbReference type="InterPro" id="IPR001611">
    <property type="entry name" value="Leu-rich_rpt"/>
</dbReference>
<dbReference type="Gene3D" id="3.80.10.10">
    <property type="entry name" value="Ribonuclease Inhibitor"/>
    <property type="match status" value="2"/>
</dbReference>
<proteinExistence type="predicted"/>
<keyword evidence="8" id="KW-0675">Receptor</keyword>
<evidence type="ECO:0000256" key="8">
    <source>
        <dbReference type="ARBA" id="ARBA00023170"/>
    </source>
</evidence>
<dbReference type="EMBL" id="CM001742">
    <property type="protein sequence ID" value="KJB20855.1"/>
    <property type="molecule type" value="Genomic_DNA"/>
</dbReference>
<dbReference type="Gramene" id="KJB20855">
    <property type="protein sequence ID" value="KJB20855"/>
    <property type="gene ID" value="B456_003G169100"/>
</dbReference>
<dbReference type="Proteomes" id="UP000032304">
    <property type="component" value="Chromosome 3"/>
</dbReference>
<evidence type="ECO:0000313" key="12">
    <source>
        <dbReference type="Proteomes" id="UP000032304"/>
    </source>
</evidence>
<evidence type="ECO:0000256" key="6">
    <source>
        <dbReference type="ARBA" id="ARBA00022989"/>
    </source>
</evidence>
<keyword evidence="12" id="KW-1185">Reference proteome</keyword>
<dbReference type="InterPro" id="IPR032675">
    <property type="entry name" value="LRR_dom_sf"/>
</dbReference>
<organism evidence="11 12">
    <name type="scientific">Gossypium raimondii</name>
    <name type="common">Peruvian cotton</name>
    <name type="synonym">Gossypium klotzschianum subsp. raimondii</name>
    <dbReference type="NCBI Taxonomy" id="29730"/>
    <lineage>
        <taxon>Eukaryota</taxon>
        <taxon>Viridiplantae</taxon>
        <taxon>Streptophyta</taxon>
        <taxon>Embryophyta</taxon>
        <taxon>Tracheophyta</taxon>
        <taxon>Spermatophyta</taxon>
        <taxon>Magnoliopsida</taxon>
        <taxon>eudicotyledons</taxon>
        <taxon>Gunneridae</taxon>
        <taxon>Pentapetalae</taxon>
        <taxon>rosids</taxon>
        <taxon>malvids</taxon>
        <taxon>Malvales</taxon>
        <taxon>Malvaceae</taxon>
        <taxon>Malvoideae</taxon>
        <taxon>Gossypium</taxon>
    </lineage>
</organism>
<evidence type="ECO:0000256" key="2">
    <source>
        <dbReference type="ARBA" id="ARBA00022614"/>
    </source>
</evidence>
<gene>
    <name evidence="11" type="ORF">B456_003G169100</name>
</gene>
<dbReference type="PRINTS" id="PR00019">
    <property type="entry name" value="LEURICHRPT"/>
</dbReference>
<dbReference type="eggNOG" id="KOG0619">
    <property type="taxonomic scope" value="Eukaryota"/>
</dbReference>
<feature type="non-terminal residue" evidence="11">
    <location>
        <position position="1"/>
    </location>
</feature>
<evidence type="ECO:0000256" key="4">
    <source>
        <dbReference type="ARBA" id="ARBA00022729"/>
    </source>
</evidence>
<dbReference type="InterPro" id="IPR046956">
    <property type="entry name" value="RLP23-like"/>
</dbReference>
<dbReference type="PROSITE" id="PS51450">
    <property type="entry name" value="LRR"/>
    <property type="match status" value="1"/>
</dbReference>
<dbReference type="PANTHER" id="PTHR48061:SF46">
    <property type="entry name" value="LEUCINE-RICH REPEAT-CONTAINING N-TERMINAL PLANT-TYPE DOMAIN-CONTAINING PROTEIN"/>
    <property type="match status" value="1"/>
</dbReference>
<keyword evidence="4" id="KW-0732">Signal</keyword>
<keyword evidence="6" id="KW-1133">Transmembrane helix</keyword>
<protein>
    <recommendedName>
        <fullName evidence="10">Leucine-rich repeat-containing N-terminal plant-type domain-containing protein</fullName>
    </recommendedName>
</protein>
<evidence type="ECO:0000313" key="11">
    <source>
        <dbReference type="EMBL" id="KJB20855.1"/>
    </source>
</evidence>
<dbReference type="SUPFAM" id="SSF52058">
    <property type="entry name" value="L domain-like"/>
    <property type="match status" value="1"/>
</dbReference>
<evidence type="ECO:0000256" key="3">
    <source>
        <dbReference type="ARBA" id="ARBA00022692"/>
    </source>
</evidence>